<dbReference type="OrthoDB" id="369729at2"/>
<organism evidence="4 5">
    <name type="scientific">Pseudoduganella lutea</name>
    <dbReference type="NCBI Taxonomy" id="321985"/>
    <lineage>
        <taxon>Bacteria</taxon>
        <taxon>Pseudomonadati</taxon>
        <taxon>Pseudomonadota</taxon>
        <taxon>Betaproteobacteria</taxon>
        <taxon>Burkholderiales</taxon>
        <taxon>Oxalobacteraceae</taxon>
        <taxon>Telluria group</taxon>
        <taxon>Pseudoduganella</taxon>
    </lineage>
</organism>
<evidence type="ECO:0000256" key="1">
    <source>
        <dbReference type="SAM" id="MobiDB-lite"/>
    </source>
</evidence>
<keyword evidence="5" id="KW-1185">Reference proteome</keyword>
<gene>
    <name evidence="4" type="ORF">EWM63_17800</name>
</gene>
<dbReference type="AlphaFoldDB" id="A0A4P6L080"/>
<protein>
    <recommendedName>
        <fullName evidence="3">FecR protein domain-containing protein</fullName>
    </recommendedName>
</protein>
<dbReference type="Pfam" id="PF04773">
    <property type="entry name" value="FecR"/>
    <property type="match status" value="1"/>
</dbReference>
<feature type="chain" id="PRO_5020498589" description="FecR protein domain-containing protein" evidence="2">
    <location>
        <begin position="23"/>
        <end position="467"/>
    </location>
</feature>
<dbReference type="Proteomes" id="UP000290637">
    <property type="component" value="Chromosome"/>
</dbReference>
<dbReference type="InterPro" id="IPR006860">
    <property type="entry name" value="FecR"/>
</dbReference>
<dbReference type="PANTHER" id="PTHR38731">
    <property type="entry name" value="LIPL45-RELATED LIPOPROTEIN-RELATED"/>
    <property type="match status" value="1"/>
</dbReference>
<feature type="region of interest" description="Disordered" evidence="1">
    <location>
        <begin position="199"/>
        <end position="277"/>
    </location>
</feature>
<dbReference type="EMBL" id="CP035913">
    <property type="protein sequence ID" value="QBE64614.1"/>
    <property type="molecule type" value="Genomic_DNA"/>
</dbReference>
<evidence type="ECO:0000313" key="4">
    <source>
        <dbReference type="EMBL" id="QBE64614.1"/>
    </source>
</evidence>
<dbReference type="KEGG" id="plue:EWM63_17800"/>
<evidence type="ECO:0000259" key="3">
    <source>
        <dbReference type="Pfam" id="PF04773"/>
    </source>
</evidence>
<reference evidence="4 5" key="1">
    <citation type="submission" date="2019-02" db="EMBL/GenBank/DDBJ databases">
        <title>Draft Genome Sequences of Six Type Strains of the Genus Massilia.</title>
        <authorList>
            <person name="Miess H."/>
            <person name="Frediansyhah A."/>
            <person name="Gross H."/>
        </authorList>
    </citation>
    <scope>NUCLEOTIDE SEQUENCE [LARGE SCALE GENOMIC DNA]</scope>
    <source>
        <strain evidence="4 5">DSM 17473</strain>
    </source>
</reference>
<dbReference type="RefSeq" id="WP_130187731.1">
    <property type="nucleotide sequence ID" value="NZ_CP035913.1"/>
</dbReference>
<proteinExistence type="predicted"/>
<sequence>MLRHSSSILAFTLALCASSALAADAGTIIFVSGSSELDSKAATVGATVAEGALLRTRGDGFMYVKTVDNGLFILRPNSEARVVTYQVDHANPGNTQVKFELVKGVARARSGDAVKAARQNFRFNTPVAAIGVRGTDFTVFTDSQTTSVTVLAGGVVVSGFGGSCRPEGAGPCEGTASRELFAAQKGQLLRVQRGKALPEILRGGDASPDEVSPPRNDEPEARGSGHSAMGQGPSLDPQKASNLGAVTTNLNKPPTGPGEDKPDGSLPPEELPDVVLPPEKPPVVVVPVDPIPVEPERKVIWGRWQPVLGKPAPINILTQNKKGDMVAMNGNFVLYRMPGKDYVAPERGTMGFKLMQSEVYMYTDYGSKRIESPATMSNGKLTVDFGARSFATSADVLVGRTEKFGLSAQGVLGNDGRLYGDAANGKAGVMNVQGLLGSEQNGSARYIFDARLDKNRTVNGGTLWQKQ</sequence>
<accession>A0A4P6L080</accession>
<feature type="signal peptide" evidence="2">
    <location>
        <begin position="1"/>
        <end position="22"/>
    </location>
</feature>
<name>A0A4P6L080_9BURK</name>
<evidence type="ECO:0000313" key="5">
    <source>
        <dbReference type="Proteomes" id="UP000290637"/>
    </source>
</evidence>
<evidence type="ECO:0000256" key="2">
    <source>
        <dbReference type="SAM" id="SignalP"/>
    </source>
</evidence>
<feature type="compositionally biased region" description="Polar residues" evidence="1">
    <location>
        <begin position="239"/>
        <end position="252"/>
    </location>
</feature>
<keyword evidence="2" id="KW-0732">Signal</keyword>
<feature type="domain" description="FecR protein" evidence="3">
    <location>
        <begin position="54"/>
        <end position="155"/>
    </location>
</feature>
<dbReference type="Gene3D" id="2.60.120.1440">
    <property type="match status" value="1"/>
</dbReference>